<feature type="non-terminal residue" evidence="1">
    <location>
        <position position="496"/>
    </location>
</feature>
<dbReference type="Proteomes" id="UP000789706">
    <property type="component" value="Unassembled WGS sequence"/>
</dbReference>
<organism evidence="1 2">
    <name type="scientific">Diversispora eburnea</name>
    <dbReference type="NCBI Taxonomy" id="1213867"/>
    <lineage>
        <taxon>Eukaryota</taxon>
        <taxon>Fungi</taxon>
        <taxon>Fungi incertae sedis</taxon>
        <taxon>Mucoromycota</taxon>
        <taxon>Glomeromycotina</taxon>
        <taxon>Glomeromycetes</taxon>
        <taxon>Diversisporales</taxon>
        <taxon>Diversisporaceae</taxon>
        <taxon>Diversispora</taxon>
    </lineage>
</organism>
<sequence length="496" mass="56718">QALTYGSMSSQVLIQKFEETDPLLIDDIVQGVCGCITEPVRHPELSLDFLRNDPRGKQIEPDINKISKKYNNDNTHVFSTQREGKINEVTPPNYRPYNELIRETKLPVQKYGKVPDSYTISLKDRNIMLQKLDQSWNLQQYDNTTDASRLKHILFDMHMVLATKRMFQAETEFDQNKNSQLTKSEGTSLMPMSNIHSKEQKGDQRLVLPSGFEKSISTNNRRLITSSDPYLISEIQREKQQRHLSLQDITSHAETFRKSILASDPYLVNEIQREEQEKYLTLQDITSHTGAFRRPILTSDPYSMDEMQREDQERNLPLQDVTFNTGIFRRPILPSDLKFLYWQQQEDQNQNFVPSSQKPHPAKGILPVIYSEKAVQGSLVSNTFPNAHLTNIAKTLPKSAGADQYNIHVYSSAPPQILTERSNPDTLWQHTYENSPISGPPLSKWRNHTNDAMALRNSTETVFGSNASGMYGTAPTGPKTLRAYKESDSMNLHDGL</sequence>
<proteinExistence type="predicted"/>
<evidence type="ECO:0000313" key="2">
    <source>
        <dbReference type="Proteomes" id="UP000789706"/>
    </source>
</evidence>
<comment type="caution">
    <text evidence="1">The sequence shown here is derived from an EMBL/GenBank/DDBJ whole genome shotgun (WGS) entry which is preliminary data.</text>
</comment>
<accession>A0A9N9DG71</accession>
<keyword evidence="2" id="KW-1185">Reference proteome</keyword>
<gene>
    <name evidence="1" type="ORF">DEBURN_LOCUS10936</name>
</gene>
<reference evidence="1" key="1">
    <citation type="submission" date="2021-06" db="EMBL/GenBank/DDBJ databases">
        <authorList>
            <person name="Kallberg Y."/>
            <person name="Tangrot J."/>
            <person name="Rosling A."/>
        </authorList>
    </citation>
    <scope>NUCLEOTIDE SEQUENCE</scope>
    <source>
        <strain evidence="1">AZ414A</strain>
    </source>
</reference>
<dbReference type="AlphaFoldDB" id="A0A9N9DG71"/>
<name>A0A9N9DG71_9GLOM</name>
<dbReference type="EMBL" id="CAJVPK010004246">
    <property type="protein sequence ID" value="CAG8635123.1"/>
    <property type="molecule type" value="Genomic_DNA"/>
</dbReference>
<protein>
    <submittedName>
        <fullName evidence="1">1681_t:CDS:1</fullName>
    </submittedName>
</protein>
<feature type="non-terminal residue" evidence="1">
    <location>
        <position position="1"/>
    </location>
</feature>
<evidence type="ECO:0000313" key="1">
    <source>
        <dbReference type="EMBL" id="CAG8635123.1"/>
    </source>
</evidence>